<proteinExistence type="predicted"/>
<dbReference type="InterPro" id="IPR017531">
    <property type="entry name" value="Hydrolase-1_PEP"/>
</dbReference>
<dbReference type="Proteomes" id="UP000564378">
    <property type="component" value="Unassembled WGS sequence"/>
</dbReference>
<dbReference type="Pfam" id="PF12146">
    <property type="entry name" value="Hydrolase_4"/>
    <property type="match status" value="1"/>
</dbReference>
<dbReference type="AlphaFoldDB" id="A0A842I2A0"/>
<dbReference type="Gene3D" id="3.40.50.1820">
    <property type="entry name" value="alpha/beta hydrolase"/>
    <property type="match status" value="1"/>
</dbReference>
<feature type="domain" description="Serine aminopeptidase S33" evidence="1">
    <location>
        <begin position="42"/>
        <end position="136"/>
    </location>
</feature>
<comment type="caution">
    <text evidence="2">The sequence shown here is derived from an EMBL/GenBank/DDBJ whole genome shotgun (WGS) entry which is preliminary data.</text>
</comment>
<gene>
    <name evidence="2" type="ORF">H6P80_09895</name>
</gene>
<evidence type="ECO:0000313" key="2">
    <source>
        <dbReference type="EMBL" id="MBC2777934.1"/>
    </source>
</evidence>
<organism evidence="2 3">
    <name type="scientific">Parasphingopyxis marina</name>
    <dbReference type="NCBI Taxonomy" id="2761622"/>
    <lineage>
        <taxon>Bacteria</taxon>
        <taxon>Pseudomonadati</taxon>
        <taxon>Pseudomonadota</taxon>
        <taxon>Alphaproteobacteria</taxon>
        <taxon>Sphingomonadales</taxon>
        <taxon>Sphingomonadaceae</taxon>
        <taxon>Parasphingopyxis</taxon>
    </lineage>
</organism>
<dbReference type="NCBIfam" id="TIGR03100">
    <property type="entry name" value="hydr1_PEP"/>
    <property type="match status" value="1"/>
</dbReference>
<dbReference type="InterPro" id="IPR022742">
    <property type="entry name" value="Hydrolase_4"/>
</dbReference>
<name>A0A842I2A0_9SPHN</name>
<sequence length="270" mass="28249">MRALLSFDCAGECLAASLDGADGKSGVVIVTGGGQTRFGAHRGFALLASALSAAGYPVLRYDRRGVGDSSGDDPGFEVSAPDLAAAVAAFRERAPGLERVIGFGLCDGATTLCLHHAACGVDAMILANPWVVEAASGEPPPAAISRHYRDQLSSFDGWKRLLTGGIDYRKAVRGVFKLLKPQKNEGSLAERTANALSASSAPAHVVLASGDATAIGFEHEWRKGALSALAGEARFTLDTIESDAHSFAREGDFEKLAENCLAAIRRFENS</sequence>
<reference evidence="2 3" key="1">
    <citation type="submission" date="2020-08" db="EMBL/GenBank/DDBJ databases">
        <title>Draft genome sequence of Parasphingopyxis sp. GrpM-11.</title>
        <authorList>
            <person name="Oh J."/>
            <person name="Roh D.-H."/>
        </authorList>
    </citation>
    <scope>NUCLEOTIDE SEQUENCE [LARGE SCALE GENOMIC DNA]</scope>
    <source>
        <strain evidence="2 3">GrpM-11</strain>
    </source>
</reference>
<accession>A0A842I2A0</accession>
<evidence type="ECO:0000259" key="1">
    <source>
        <dbReference type="Pfam" id="PF12146"/>
    </source>
</evidence>
<dbReference type="EMBL" id="JACJVJ010000002">
    <property type="protein sequence ID" value="MBC2777934.1"/>
    <property type="molecule type" value="Genomic_DNA"/>
</dbReference>
<dbReference type="SUPFAM" id="SSF53474">
    <property type="entry name" value="alpha/beta-Hydrolases"/>
    <property type="match status" value="1"/>
</dbReference>
<evidence type="ECO:0000313" key="3">
    <source>
        <dbReference type="Proteomes" id="UP000564378"/>
    </source>
</evidence>
<protein>
    <submittedName>
        <fullName evidence="2">Hydrolase 1, exosortase A system-associated</fullName>
    </submittedName>
</protein>
<dbReference type="RefSeq" id="WP_185801233.1">
    <property type="nucleotide sequence ID" value="NZ_JACJVJ010000002.1"/>
</dbReference>
<keyword evidence="2" id="KW-0378">Hydrolase</keyword>
<dbReference type="GO" id="GO:0016787">
    <property type="term" value="F:hydrolase activity"/>
    <property type="evidence" value="ECO:0007669"/>
    <property type="project" value="UniProtKB-KW"/>
</dbReference>
<keyword evidence="3" id="KW-1185">Reference proteome</keyword>
<dbReference type="InterPro" id="IPR029058">
    <property type="entry name" value="AB_hydrolase_fold"/>
</dbReference>